<evidence type="ECO:0000313" key="3">
    <source>
        <dbReference type="Proteomes" id="UP000807115"/>
    </source>
</evidence>
<dbReference type="Gramene" id="EER90641">
    <property type="protein sequence ID" value="EER90641"/>
    <property type="gene ID" value="SORBI_3001G037550"/>
</dbReference>
<feature type="region of interest" description="Disordered" evidence="1">
    <location>
        <begin position="1"/>
        <end position="22"/>
    </location>
</feature>
<accession>A0A921UX57</accession>
<protein>
    <submittedName>
        <fullName evidence="2">Uncharacterized protein</fullName>
    </submittedName>
</protein>
<sequence>MGDTPTQPSRRGLMPLSGSSPLDDPTVIVCSPPAPLVPPTPPSAASTCGVVPCHHLTLPPHYRHLWRHRWSWLRVRHCHHATVPYCICEPGPVYAFVNLPQLLRGC</sequence>
<evidence type="ECO:0000256" key="1">
    <source>
        <dbReference type="SAM" id="MobiDB-lite"/>
    </source>
</evidence>
<dbReference type="EMBL" id="CM027680">
    <property type="protein sequence ID" value="KAG0546973.1"/>
    <property type="molecule type" value="Genomic_DNA"/>
</dbReference>
<reference evidence="2" key="2">
    <citation type="submission" date="2020-10" db="EMBL/GenBank/DDBJ databases">
        <authorList>
            <person name="Cooper E.A."/>
            <person name="Brenton Z.W."/>
            <person name="Flinn B.S."/>
            <person name="Jenkins J."/>
            <person name="Shu S."/>
            <person name="Flowers D."/>
            <person name="Luo F."/>
            <person name="Wang Y."/>
            <person name="Xia P."/>
            <person name="Barry K."/>
            <person name="Daum C."/>
            <person name="Lipzen A."/>
            <person name="Yoshinaga Y."/>
            <person name="Schmutz J."/>
            <person name="Saski C."/>
            <person name="Vermerris W."/>
            <person name="Kresovich S."/>
        </authorList>
    </citation>
    <scope>NUCLEOTIDE SEQUENCE</scope>
</reference>
<gene>
    <name evidence="2" type="ORF">BDA96_01G038900</name>
</gene>
<organism evidence="2 3">
    <name type="scientific">Sorghum bicolor</name>
    <name type="common">Sorghum</name>
    <name type="synonym">Sorghum vulgare</name>
    <dbReference type="NCBI Taxonomy" id="4558"/>
    <lineage>
        <taxon>Eukaryota</taxon>
        <taxon>Viridiplantae</taxon>
        <taxon>Streptophyta</taxon>
        <taxon>Embryophyta</taxon>
        <taxon>Tracheophyta</taxon>
        <taxon>Spermatophyta</taxon>
        <taxon>Magnoliopsida</taxon>
        <taxon>Liliopsida</taxon>
        <taxon>Poales</taxon>
        <taxon>Poaceae</taxon>
        <taxon>PACMAD clade</taxon>
        <taxon>Panicoideae</taxon>
        <taxon>Andropogonodae</taxon>
        <taxon>Andropogoneae</taxon>
        <taxon>Sorghinae</taxon>
        <taxon>Sorghum</taxon>
    </lineage>
</organism>
<dbReference type="AlphaFoldDB" id="A0A921UX57"/>
<comment type="caution">
    <text evidence="2">The sequence shown here is derived from an EMBL/GenBank/DDBJ whole genome shotgun (WGS) entry which is preliminary data.</text>
</comment>
<dbReference type="Proteomes" id="UP000807115">
    <property type="component" value="Chromosome 1"/>
</dbReference>
<reference evidence="2" key="1">
    <citation type="journal article" date="2019" name="BMC Genomics">
        <title>A new reference genome for Sorghum bicolor reveals high levels of sequence similarity between sweet and grain genotypes: implications for the genetics of sugar metabolism.</title>
        <authorList>
            <person name="Cooper E.A."/>
            <person name="Brenton Z.W."/>
            <person name="Flinn B.S."/>
            <person name="Jenkins J."/>
            <person name="Shu S."/>
            <person name="Flowers D."/>
            <person name="Luo F."/>
            <person name="Wang Y."/>
            <person name="Xia P."/>
            <person name="Barry K."/>
            <person name="Daum C."/>
            <person name="Lipzen A."/>
            <person name="Yoshinaga Y."/>
            <person name="Schmutz J."/>
            <person name="Saski C."/>
            <person name="Vermerris W."/>
            <person name="Kresovich S."/>
        </authorList>
    </citation>
    <scope>NUCLEOTIDE SEQUENCE</scope>
</reference>
<name>A0A921UX57_SORBI</name>
<evidence type="ECO:0000313" key="2">
    <source>
        <dbReference type="EMBL" id="KAG0546973.1"/>
    </source>
</evidence>
<proteinExistence type="predicted"/>